<dbReference type="EMBL" id="JBHTLR010000007">
    <property type="protein sequence ID" value="MFD1216311.1"/>
    <property type="molecule type" value="Genomic_DNA"/>
</dbReference>
<dbReference type="InterPro" id="IPR052022">
    <property type="entry name" value="26kDa_periplasmic_antigen"/>
</dbReference>
<evidence type="ECO:0000313" key="1">
    <source>
        <dbReference type="EMBL" id="MFD1216311.1"/>
    </source>
</evidence>
<accession>A0ABW3UA01</accession>
<dbReference type="RefSeq" id="WP_230438414.1">
    <property type="nucleotide sequence ID" value="NZ_CP087715.1"/>
</dbReference>
<evidence type="ECO:0000313" key="2">
    <source>
        <dbReference type="Proteomes" id="UP001597264"/>
    </source>
</evidence>
<dbReference type="Pfam" id="PF04402">
    <property type="entry name" value="SIMPL"/>
    <property type="match status" value="1"/>
</dbReference>
<comment type="caution">
    <text evidence="1">The sequence shown here is derived from an EMBL/GenBank/DDBJ whole genome shotgun (WGS) entry which is preliminary data.</text>
</comment>
<proteinExistence type="predicted"/>
<dbReference type="PANTHER" id="PTHR34387:SF1">
    <property type="entry name" value="PERIPLASMIC IMMUNOGENIC PROTEIN"/>
    <property type="match status" value="1"/>
</dbReference>
<protein>
    <submittedName>
        <fullName evidence="1">SIMPL domain-containing protein</fullName>
    </submittedName>
</protein>
<gene>
    <name evidence="1" type="ORF">ACFQ2X_06850</name>
</gene>
<dbReference type="Gene3D" id="3.30.70.2970">
    <property type="entry name" value="Protein of unknown function (DUF541), domain 2"/>
    <property type="match status" value="1"/>
</dbReference>
<name>A0ABW3UA01_9GAMM</name>
<reference evidence="2" key="1">
    <citation type="journal article" date="2019" name="Int. J. Syst. Evol. Microbiol.">
        <title>The Global Catalogue of Microorganisms (GCM) 10K type strain sequencing project: providing services to taxonomists for standard genome sequencing and annotation.</title>
        <authorList>
            <consortium name="The Broad Institute Genomics Platform"/>
            <consortium name="The Broad Institute Genome Sequencing Center for Infectious Disease"/>
            <person name="Wu L."/>
            <person name="Ma J."/>
        </authorList>
    </citation>
    <scope>NUCLEOTIDE SEQUENCE [LARGE SCALE GENOMIC DNA]</scope>
    <source>
        <strain evidence="2">CCUG 54356</strain>
    </source>
</reference>
<dbReference type="Proteomes" id="UP001597264">
    <property type="component" value="Unassembled WGS sequence"/>
</dbReference>
<dbReference type="PANTHER" id="PTHR34387">
    <property type="entry name" value="SLR1258 PROTEIN"/>
    <property type="match status" value="1"/>
</dbReference>
<dbReference type="InterPro" id="IPR007497">
    <property type="entry name" value="SIMPL/DUF541"/>
</dbReference>
<dbReference type="Gene3D" id="3.30.110.170">
    <property type="entry name" value="Protein of unknown function (DUF541), domain 1"/>
    <property type="match status" value="1"/>
</dbReference>
<keyword evidence="2" id="KW-1185">Reference proteome</keyword>
<sequence>MQNTFQTGFQNSFKLLSAGLLAGLVIFGTGCGSEHRERPSGTLVSISAQGEASQAPDIANLSAGVVTEAIDSKAAMSANAEQMEKLMEAIDKAGIDKKDVQTSGISLSPRYDYQQNRERTINGYQARNTVSITVRELDKLSKVIDALTAAGANQIHGPSFSIGEPEPLLAEAREKALTQAKARAESFAKALDTKVLRIVSISEGSHGGMPRPMMRAEAAMVAKDSASTPVAPGESTVNVNLELVFELKK</sequence>
<organism evidence="1 2">
    <name type="scientific">Microbulbifer celer</name>
    <dbReference type="NCBI Taxonomy" id="435905"/>
    <lineage>
        <taxon>Bacteria</taxon>
        <taxon>Pseudomonadati</taxon>
        <taxon>Pseudomonadota</taxon>
        <taxon>Gammaproteobacteria</taxon>
        <taxon>Cellvibrionales</taxon>
        <taxon>Microbulbiferaceae</taxon>
        <taxon>Microbulbifer</taxon>
    </lineage>
</organism>